<proteinExistence type="predicted"/>
<reference evidence="9 10" key="1">
    <citation type="submission" date="2021-06" db="EMBL/GenBank/DDBJ databases">
        <authorList>
            <person name="Palmer J.M."/>
        </authorList>
    </citation>
    <scope>NUCLEOTIDE SEQUENCE [LARGE SCALE GENOMIC DNA]</scope>
    <source>
        <strain evidence="9 10">CL_MEX2019</strain>
        <tissue evidence="9">Muscle</tissue>
    </source>
</reference>
<evidence type="ECO:0000313" key="10">
    <source>
        <dbReference type="Proteomes" id="UP001352852"/>
    </source>
</evidence>
<accession>A0ABU7ELM3</accession>
<organism evidence="9 10">
    <name type="scientific">Characodon lateralis</name>
    <dbReference type="NCBI Taxonomy" id="208331"/>
    <lineage>
        <taxon>Eukaryota</taxon>
        <taxon>Metazoa</taxon>
        <taxon>Chordata</taxon>
        <taxon>Craniata</taxon>
        <taxon>Vertebrata</taxon>
        <taxon>Euteleostomi</taxon>
        <taxon>Actinopterygii</taxon>
        <taxon>Neopterygii</taxon>
        <taxon>Teleostei</taxon>
        <taxon>Neoteleostei</taxon>
        <taxon>Acanthomorphata</taxon>
        <taxon>Ovalentaria</taxon>
        <taxon>Atherinomorphae</taxon>
        <taxon>Cyprinodontiformes</taxon>
        <taxon>Goodeidae</taxon>
        <taxon>Characodon</taxon>
    </lineage>
</organism>
<evidence type="ECO:0000256" key="6">
    <source>
        <dbReference type="ARBA" id="ARBA00023157"/>
    </source>
</evidence>
<evidence type="ECO:0000256" key="2">
    <source>
        <dbReference type="ARBA" id="ARBA00022692"/>
    </source>
</evidence>
<gene>
    <name evidence="9" type="primary">CRHR1_3</name>
    <name evidence="9" type="ORF">CHARACLAT_019049</name>
</gene>
<evidence type="ECO:0000259" key="8">
    <source>
        <dbReference type="PROSITE" id="PS50261"/>
    </source>
</evidence>
<evidence type="ECO:0000256" key="1">
    <source>
        <dbReference type="ARBA" id="ARBA00004141"/>
    </source>
</evidence>
<evidence type="ECO:0000256" key="5">
    <source>
        <dbReference type="ARBA" id="ARBA00023136"/>
    </source>
</evidence>
<keyword evidence="2 7" id="KW-0812">Transmembrane</keyword>
<keyword evidence="6" id="KW-1015">Disulfide bond</keyword>
<dbReference type="Proteomes" id="UP001352852">
    <property type="component" value="Unassembled WGS sequence"/>
</dbReference>
<dbReference type="InterPro" id="IPR000832">
    <property type="entry name" value="GPCR_2_secretin-like"/>
</dbReference>
<feature type="domain" description="G-protein coupled receptors family 2 profile 2" evidence="8">
    <location>
        <begin position="10"/>
        <end position="173"/>
    </location>
</feature>
<name>A0ABU7ELM3_9TELE</name>
<feature type="transmembrane region" description="Helical" evidence="7">
    <location>
        <begin position="12"/>
        <end position="32"/>
    </location>
</feature>
<feature type="transmembrane region" description="Helical" evidence="7">
    <location>
        <begin position="44"/>
        <end position="63"/>
    </location>
</feature>
<dbReference type="InterPro" id="IPR017981">
    <property type="entry name" value="GPCR_2-like_7TM"/>
</dbReference>
<dbReference type="InterPro" id="IPR003051">
    <property type="entry name" value="GPCR_2_CRF_rcpt"/>
</dbReference>
<comment type="caution">
    <text evidence="9">The sequence shown here is derived from an EMBL/GenBank/DDBJ whole genome shotgun (WGS) entry which is preliminary data.</text>
</comment>
<dbReference type="Gene3D" id="1.20.1070.10">
    <property type="entry name" value="Rhodopsin 7-helix transmembrane proteins"/>
    <property type="match status" value="1"/>
</dbReference>
<comment type="subcellular location">
    <subcellularLocation>
        <location evidence="1">Membrane</location>
        <topology evidence="1">Multi-pass membrane protein</topology>
    </subcellularLocation>
</comment>
<keyword evidence="3" id="KW-0732">Signal</keyword>
<dbReference type="PANTHER" id="PTHR45620">
    <property type="entry name" value="PDF RECEPTOR-LIKE PROTEIN-RELATED"/>
    <property type="match status" value="1"/>
</dbReference>
<keyword evidence="5 7" id="KW-0472">Membrane</keyword>
<dbReference type="PROSITE" id="PS50261">
    <property type="entry name" value="G_PROTEIN_RECEP_F2_4"/>
    <property type="match status" value="1"/>
</dbReference>
<feature type="non-terminal residue" evidence="9">
    <location>
        <position position="1"/>
    </location>
</feature>
<keyword evidence="4 7" id="KW-1133">Transmembrane helix</keyword>
<evidence type="ECO:0000256" key="4">
    <source>
        <dbReference type="ARBA" id="ARBA00022989"/>
    </source>
</evidence>
<dbReference type="PRINTS" id="PR00249">
    <property type="entry name" value="GPCRSECRETIN"/>
</dbReference>
<keyword evidence="9" id="KW-0675">Receptor</keyword>
<dbReference type="PRINTS" id="PR01279">
    <property type="entry name" value="CRFRECEPTOR"/>
</dbReference>
<dbReference type="EMBL" id="JAHUTJ010059086">
    <property type="protein sequence ID" value="MED6287710.1"/>
    <property type="molecule type" value="Genomic_DNA"/>
</dbReference>
<feature type="transmembrane region" description="Helical" evidence="7">
    <location>
        <begin position="120"/>
        <end position="139"/>
    </location>
</feature>
<dbReference type="InterPro" id="IPR050332">
    <property type="entry name" value="GPCR_2"/>
</dbReference>
<sequence length="245" mass="28233">RKSKVHYHVAVIINYLGHCISLGALLLAFTLFMRLRSIRCLRNIIHWNLISAFILRNATWFIVQLTMKPSVTESNQVWCRLVTAAYNYFHVTNFFWMFGEGCYLHTAVVLTYSTDKLRKWMFVCIGWGIPFPIIVAWAFGKLYYDNEKCWFGKKAGVYTDYIYQGPMILVLLVRTEPVCVKSNQSSFNNTSAFAILPAYLKPRQCLDLHLACSLQAKLKTGQRSNQTHIYSGPCFESKHPGFSSD</sequence>
<keyword evidence="10" id="KW-1185">Reference proteome</keyword>
<evidence type="ECO:0000313" key="9">
    <source>
        <dbReference type="EMBL" id="MED6287710.1"/>
    </source>
</evidence>
<protein>
    <submittedName>
        <fullName evidence="9">Corticotropin-releasing factor receptor 1</fullName>
    </submittedName>
</protein>
<evidence type="ECO:0000256" key="3">
    <source>
        <dbReference type="ARBA" id="ARBA00022729"/>
    </source>
</evidence>
<dbReference type="PANTHER" id="PTHR45620:SF2">
    <property type="entry name" value="CORTICOTROPIN-RELEASING FACTOR RECEPTOR 1"/>
    <property type="match status" value="1"/>
</dbReference>
<evidence type="ECO:0000256" key="7">
    <source>
        <dbReference type="SAM" id="Phobius"/>
    </source>
</evidence>
<dbReference type="Pfam" id="PF00002">
    <property type="entry name" value="7tm_2"/>
    <property type="match status" value="1"/>
</dbReference>